<dbReference type="Gene3D" id="3.40.50.2300">
    <property type="match status" value="1"/>
</dbReference>
<dbReference type="GO" id="GO:0032993">
    <property type="term" value="C:protein-DNA complex"/>
    <property type="evidence" value="ECO:0007669"/>
    <property type="project" value="TreeGrafter"/>
</dbReference>
<gene>
    <name evidence="8" type="ORF">SAMN04488131_1082</name>
</gene>
<dbReference type="EMBL" id="FONQ01000008">
    <property type="protein sequence ID" value="SFF05493.1"/>
    <property type="molecule type" value="Genomic_DNA"/>
</dbReference>
<dbReference type="Pfam" id="PF00072">
    <property type="entry name" value="Response_reg"/>
    <property type="match status" value="1"/>
</dbReference>
<dbReference type="SMART" id="SM00448">
    <property type="entry name" value="REC"/>
    <property type="match status" value="1"/>
</dbReference>
<dbReference type="SUPFAM" id="SSF52172">
    <property type="entry name" value="CheY-like"/>
    <property type="match status" value="1"/>
</dbReference>
<dbReference type="InterPro" id="IPR001789">
    <property type="entry name" value="Sig_transdc_resp-reg_receiver"/>
</dbReference>
<proteinExistence type="predicted"/>
<dbReference type="RefSeq" id="WP_091205054.1">
    <property type="nucleotide sequence ID" value="NZ_FONQ01000008.1"/>
</dbReference>
<evidence type="ECO:0000313" key="8">
    <source>
        <dbReference type="EMBL" id="SFF05493.1"/>
    </source>
</evidence>
<dbReference type="GO" id="GO:0006355">
    <property type="term" value="P:regulation of DNA-templated transcription"/>
    <property type="evidence" value="ECO:0007669"/>
    <property type="project" value="TreeGrafter"/>
</dbReference>
<keyword evidence="9" id="KW-1185">Reference proteome</keyword>
<protein>
    <submittedName>
        <fullName evidence="8">Response regulator receiver domain-containing protein</fullName>
    </submittedName>
</protein>
<dbReference type="PANTHER" id="PTHR48111:SF1">
    <property type="entry name" value="TWO-COMPONENT RESPONSE REGULATOR ORR33"/>
    <property type="match status" value="1"/>
</dbReference>
<dbReference type="GO" id="GO:0005829">
    <property type="term" value="C:cytosol"/>
    <property type="evidence" value="ECO:0007669"/>
    <property type="project" value="TreeGrafter"/>
</dbReference>
<dbReference type="AlphaFoldDB" id="A0A1I2FKE3"/>
<dbReference type="PANTHER" id="PTHR48111">
    <property type="entry name" value="REGULATOR OF RPOS"/>
    <property type="match status" value="1"/>
</dbReference>
<dbReference type="PROSITE" id="PS50110">
    <property type="entry name" value="RESPONSE_REGULATORY"/>
    <property type="match status" value="1"/>
</dbReference>
<feature type="domain" description="Response regulatory" evidence="7">
    <location>
        <begin position="3"/>
        <end position="118"/>
    </location>
</feature>
<evidence type="ECO:0000259" key="7">
    <source>
        <dbReference type="PROSITE" id="PS50110"/>
    </source>
</evidence>
<evidence type="ECO:0000256" key="2">
    <source>
        <dbReference type="ARBA" id="ARBA00023012"/>
    </source>
</evidence>
<accession>A0A1I2FKE3</accession>
<feature type="modified residue" description="4-aspartylphosphate" evidence="6">
    <location>
        <position position="52"/>
    </location>
</feature>
<dbReference type="GO" id="GO:0000976">
    <property type="term" value="F:transcription cis-regulatory region binding"/>
    <property type="evidence" value="ECO:0007669"/>
    <property type="project" value="TreeGrafter"/>
</dbReference>
<dbReference type="CDD" id="cd17574">
    <property type="entry name" value="REC_OmpR"/>
    <property type="match status" value="1"/>
</dbReference>
<keyword evidence="1 6" id="KW-0597">Phosphoprotein</keyword>
<dbReference type="InterPro" id="IPR011006">
    <property type="entry name" value="CheY-like_superfamily"/>
</dbReference>
<reference evidence="9" key="1">
    <citation type="submission" date="2016-10" db="EMBL/GenBank/DDBJ databases">
        <authorList>
            <person name="Varghese N."/>
            <person name="Submissions S."/>
        </authorList>
    </citation>
    <scope>NUCLEOTIDE SEQUENCE [LARGE SCALE GENOMIC DNA]</scope>
    <source>
        <strain evidence="9">CGMCC 1.9227</strain>
    </source>
</reference>
<keyword evidence="4" id="KW-0238">DNA-binding</keyword>
<keyword evidence="2" id="KW-0902">Two-component regulatory system</keyword>
<organism evidence="8 9">
    <name type="scientific">Flavobacterium xueshanense</name>
    <dbReference type="NCBI Taxonomy" id="935223"/>
    <lineage>
        <taxon>Bacteria</taxon>
        <taxon>Pseudomonadati</taxon>
        <taxon>Bacteroidota</taxon>
        <taxon>Flavobacteriia</taxon>
        <taxon>Flavobacteriales</taxon>
        <taxon>Flavobacteriaceae</taxon>
        <taxon>Flavobacterium</taxon>
    </lineage>
</organism>
<dbReference type="Proteomes" id="UP000198596">
    <property type="component" value="Unassembled WGS sequence"/>
</dbReference>
<keyword evidence="5" id="KW-0804">Transcription</keyword>
<dbReference type="InterPro" id="IPR039420">
    <property type="entry name" value="WalR-like"/>
</dbReference>
<evidence type="ECO:0000256" key="4">
    <source>
        <dbReference type="ARBA" id="ARBA00023125"/>
    </source>
</evidence>
<evidence type="ECO:0000256" key="6">
    <source>
        <dbReference type="PROSITE-ProRule" id="PRU00169"/>
    </source>
</evidence>
<sequence length="121" mass="13629">MKKILIAEDDEMMLKTMEFRLVKEGYHVILCPNGQVALDKIVSESPDLIISDIMMPLISGLDIVNKVKIELKLNIPIIILSAVGLEKTVLQAFKLGADDFITKPFSPNELLVRIKRLLLKK</sequence>
<evidence type="ECO:0000256" key="3">
    <source>
        <dbReference type="ARBA" id="ARBA00023015"/>
    </source>
</evidence>
<dbReference type="GO" id="GO:0000156">
    <property type="term" value="F:phosphorelay response regulator activity"/>
    <property type="evidence" value="ECO:0007669"/>
    <property type="project" value="TreeGrafter"/>
</dbReference>
<evidence type="ECO:0000256" key="1">
    <source>
        <dbReference type="ARBA" id="ARBA00022553"/>
    </source>
</evidence>
<keyword evidence="3" id="KW-0805">Transcription regulation</keyword>
<evidence type="ECO:0000256" key="5">
    <source>
        <dbReference type="ARBA" id="ARBA00023163"/>
    </source>
</evidence>
<dbReference type="OrthoDB" id="9789181at2"/>
<name>A0A1I2FKE3_9FLAO</name>
<evidence type="ECO:0000313" key="9">
    <source>
        <dbReference type="Proteomes" id="UP000198596"/>
    </source>
</evidence>
<dbReference type="STRING" id="935223.SAMN04488131_1082"/>